<feature type="compositionally biased region" description="Basic and acidic residues" evidence="5">
    <location>
        <begin position="1389"/>
        <end position="1407"/>
    </location>
</feature>
<comment type="caution">
    <text evidence="7">The sequence shown here is derived from an EMBL/GenBank/DDBJ whole genome shotgun (WGS) entry which is preliminary data.</text>
</comment>
<dbReference type="InterPro" id="IPR027244">
    <property type="entry name" value="IML1"/>
</dbReference>
<comment type="similarity">
    <text evidence="2">Belongs to the IML1 family.</text>
</comment>
<evidence type="ECO:0000256" key="2">
    <source>
        <dbReference type="ARBA" id="ARBA00005643"/>
    </source>
</evidence>
<dbReference type="InterPro" id="IPR048255">
    <property type="entry name" value="IML1_N"/>
</dbReference>
<feature type="region of interest" description="Disordered" evidence="5">
    <location>
        <begin position="1"/>
        <end position="60"/>
    </location>
</feature>
<dbReference type="PANTHER" id="PTHR13179">
    <property type="entry name" value="DEP DOMAIN CONTAINING PROTEIN 5"/>
    <property type="match status" value="1"/>
</dbReference>
<evidence type="ECO:0000256" key="1">
    <source>
        <dbReference type="ARBA" id="ARBA00004148"/>
    </source>
</evidence>
<dbReference type="PROSITE" id="PS50186">
    <property type="entry name" value="DEP"/>
    <property type="match status" value="1"/>
</dbReference>
<feature type="region of interest" description="Disordered" evidence="5">
    <location>
        <begin position="639"/>
        <end position="677"/>
    </location>
</feature>
<feature type="region of interest" description="Disordered" evidence="5">
    <location>
        <begin position="1451"/>
        <end position="1501"/>
    </location>
</feature>
<feature type="region of interest" description="Disordered" evidence="5">
    <location>
        <begin position="103"/>
        <end position="135"/>
    </location>
</feature>
<feature type="compositionally biased region" description="Polar residues" evidence="5">
    <location>
        <begin position="1487"/>
        <end position="1497"/>
    </location>
</feature>
<dbReference type="InterPro" id="IPR036390">
    <property type="entry name" value="WH_DNA-bd_sf"/>
</dbReference>
<feature type="region of interest" description="Disordered" evidence="5">
    <location>
        <begin position="892"/>
        <end position="939"/>
    </location>
</feature>
<feature type="compositionally biased region" description="Low complexity" evidence="5">
    <location>
        <begin position="658"/>
        <end position="668"/>
    </location>
</feature>
<evidence type="ECO:0000256" key="3">
    <source>
        <dbReference type="ARBA" id="ARBA00018529"/>
    </source>
</evidence>
<dbReference type="InterPro" id="IPR036388">
    <property type="entry name" value="WH-like_DNA-bd_sf"/>
</dbReference>
<feature type="compositionally biased region" description="Polar residues" evidence="5">
    <location>
        <begin position="903"/>
        <end position="919"/>
    </location>
</feature>
<feature type="region of interest" description="Disordered" evidence="5">
    <location>
        <begin position="1255"/>
        <end position="1274"/>
    </location>
</feature>
<feature type="compositionally biased region" description="Basic and acidic residues" evidence="5">
    <location>
        <begin position="729"/>
        <end position="741"/>
    </location>
</feature>
<feature type="compositionally biased region" description="Low complexity" evidence="5">
    <location>
        <begin position="765"/>
        <end position="778"/>
    </location>
</feature>
<dbReference type="SMART" id="SM00049">
    <property type="entry name" value="DEP"/>
    <property type="match status" value="1"/>
</dbReference>
<evidence type="ECO:0000313" key="8">
    <source>
        <dbReference type="Proteomes" id="UP001390339"/>
    </source>
</evidence>
<keyword evidence="8" id="KW-1185">Reference proteome</keyword>
<feature type="region of interest" description="Disordered" evidence="5">
    <location>
        <begin position="765"/>
        <end position="804"/>
    </location>
</feature>
<feature type="compositionally biased region" description="Polar residues" evidence="5">
    <location>
        <begin position="1"/>
        <end position="17"/>
    </location>
</feature>
<dbReference type="PANTHER" id="PTHR13179:SF8">
    <property type="entry name" value="GATOR COMPLEX PROTEIN DEPDC5"/>
    <property type="match status" value="1"/>
</dbReference>
<dbReference type="Pfam" id="PF19418">
    <property type="entry name" value="DEPDC5_CTD"/>
    <property type="match status" value="1"/>
</dbReference>
<evidence type="ECO:0000313" key="7">
    <source>
        <dbReference type="EMBL" id="KAK8869089.1"/>
    </source>
</evidence>
<feature type="compositionally biased region" description="Low complexity" evidence="5">
    <location>
        <begin position="840"/>
        <end position="864"/>
    </location>
</feature>
<feature type="compositionally biased region" description="Polar residues" evidence="5">
    <location>
        <begin position="794"/>
        <end position="803"/>
    </location>
</feature>
<comment type="subcellular location">
    <subcellularLocation>
        <location evidence="1">Vacuole membrane</location>
        <topology evidence="1">Peripheral membrane protein</topology>
    </subcellularLocation>
</comment>
<feature type="compositionally biased region" description="Polar residues" evidence="5">
    <location>
        <begin position="108"/>
        <end position="127"/>
    </location>
</feature>
<dbReference type="Pfam" id="PF00610">
    <property type="entry name" value="DEP"/>
    <property type="match status" value="1"/>
</dbReference>
<dbReference type="InterPro" id="IPR000591">
    <property type="entry name" value="DEP_dom"/>
</dbReference>
<sequence>MSHNSANHNTTSPTSSRRGPLSHLRQLSRSSFDKLSLAAPPSPDTVSSNSTIRDGPKPVAPRTCTVAINESLIPTRDEVLLNLDLLGGDIKPGSLMSIIPVKGEQDRSASSNYGSTKTSLHRTNTGGATDDTAKGSDTQKRYIFVVKDMTKEARARNPTIEVLVAKHVGDAFGMRKGTQVTLAPVDDLTPALEASHVELTFKDMYLSRSDMWRLAVSDLADRTVYKGQIVFFMGTIKATVATVYVDGRKVQSAFFGRHTRPIFRSESARYVLFIQMAREMWDFDSDGSGEIMFYKVVNGFLPALFKKWAMLQVKHLVSIVLFARVEYDTGINTNLADDALEDDFYTGYQTSGDHRPYKDFYRVVVSEMASGEWTTILHQLKREFNIFRKDISLFHLDSRADTPVDAGDGASSKARAASRVKAHSSLAMYGNFLEAITMASSQYAHDYIDRDLLRTGISIAVISPGSGVFEVDYENLRRTTEALVGNGIGIDLICIPKIPLHSVPLFRYRNPHYLGANQQARARSTRSRDSTPQQPTPLAGSYSTMVESMSPSRLVEESGRFAPLSRLHQDEWAFALPQWLHVSYWTGKSEEALSYHGITLFAPEHSSKDMEEEEFTIRCRLYDLQMRSVLETNEIETAPLHTDPKYPDPSRFAGGGVHSSSTLHPTSSSHHHHRKPADGLFDPVYGLQRFVPERLTKSGEKSLWKELQAFDESRARLPPTRGFPLASKPAHDLEEPSRRPPVDTASLFGTSIGDKKNDISLPVLSSSFNSSTTRPESSTADSIAERRREAPATASHSRLQPTKTPKFMRQISLGHKGFGIAAPKTTLAQVSTEHASASKTPTPARTITPTTPSRPSIQISSPRIVPKDSMSRLIERSNSNLSLADHLQELQNTPSRPILIKSGTGTDSGSQLRSGSHLASGSIMGPPSARSSRQDEDRDVTFSKALRQEDHQKMSINKLLAGAMPELPTTLSPTTAMAPWLVVLNPSNPDINKVNDTILFSRWQHVFPRPSEMRVMQWKSLSAPASVPLTTEYFPTKAQLDTEFQRQPYNIAQNLEDDLTEEPKLREDFLRELISARFAHGFQVVVGPNVAKAFGQKLMKIADVFSRDHMVEDGTSLFMGVGNTIHQLSCVNGTEVEVNIFVRKPTEPALPADQPYKTYKPAIRTYIEPKYENCEIDILTPKPEKNWNYIDSYLAGHTDEMTENLRFWRARFVLIPMSSRPYSTSKSHHMDNDEEIRLEGIKRLAQTWQKNRYMPPAERQFQSTGQRKSRDPNPLDIVYKTEDSSVVIAAEMETLPLFESVESTSRRGQLISNRERFSKSNFNISSLAEAIQQPVESGGVRMQNRRWHLRLHYNCFIGSDMTTWLLDNFEDLESRDEAVELGNSLMVYDDERPKDGGSRDPRKERGRGIFVHVERRHPFRDGQYFYQIAAELAKPHPAGWLNIRKKDQYQSVPSTPLAEQTPRDSPRTGFGVACGASRPSSLHEETSPTSGATTPTMSLPGGKRAKVVLSKMMKYDVDPRRKSYRPERINLHYDRLHNPDSCYHIRIDWMNVTAKLIEDAVKSWAAIAAQHGLRLVEVPIAEVCAITDVNPFRKPYHIKLALPPPSKRPVTYYDPNSFAPQSQPGRHYYQKALLRKFDFVLDVEAASNFPSNIDVSYSWGQPDFKYSQYIHRSGMVIVEITDDGDFLLLANRLYSNRAAAFQQGPPRAEPVPNDRISRLLGTSAHGGHSLAEPTPIASPMFRPVLFASSSQQQQSAVRDPPPVASPRLGSMAGRPGMIATHGDPEILREVLTTFCSDEETLEAFYRETLEKGATVSTPGFGATGGAGGAGGGGDSVSDAAIPSLGLPPGVLGDREFGGPPSLRIGTPNVTGGMLLRRGSVQHHQL</sequence>
<proteinExistence type="inferred from homology"/>
<dbReference type="Pfam" id="PF12257">
    <property type="entry name" value="IML1"/>
    <property type="match status" value="1"/>
</dbReference>
<feature type="compositionally biased region" description="Polar residues" evidence="5">
    <location>
        <begin position="829"/>
        <end position="839"/>
    </location>
</feature>
<gene>
    <name evidence="7" type="ORF">PGQ11_007667</name>
</gene>
<organism evidence="7 8">
    <name type="scientific">Apiospora arundinis</name>
    <dbReference type="NCBI Taxonomy" id="335852"/>
    <lineage>
        <taxon>Eukaryota</taxon>
        <taxon>Fungi</taxon>
        <taxon>Dikarya</taxon>
        <taxon>Ascomycota</taxon>
        <taxon>Pezizomycotina</taxon>
        <taxon>Sordariomycetes</taxon>
        <taxon>Xylariomycetidae</taxon>
        <taxon>Amphisphaeriales</taxon>
        <taxon>Apiosporaceae</taxon>
        <taxon>Apiospora</taxon>
    </lineage>
</organism>
<feature type="region of interest" description="Disordered" evidence="5">
    <location>
        <begin position="715"/>
        <end position="751"/>
    </location>
</feature>
<dbReference type="InterPro" id="IPR045838">
    <property type="entry name" value="DEPDC5_CTD"/>
</dbReference>
<feature type="domain" description="DEP" evidence="6">
    <location>
        <begin position="1336"/>
        <end position="1430"/>
    </location>
</feature>
<dbReference type="Proteomes" id="UP001390339">
    <property type="component" value="Unassembled WGS sequence"/>
</dbReference>
<evidence type="ECO:0000256" key="5">
    <source>
        <dbReference type="SAM" id="MobiDB-lite"/>
    </source>
</evidence>
<feature type="region of interest" description="Disordered" evidence="5">
    <location>
        <begin position="1386"/>
        <end position="1407"/>
    </location>
</feature>
<evidence type="ECO:0000256" key="4">
    <source>
        <dbReference type="ARBA" id="ARBA00021881"/>
    </source>
</evidence>
<feature type="region of interest" description="Disordered" evidence="5">
    <location>
        <begin position="517"/>
        <end position="543"/>
    </location>
</feature>
<feature type="region of interest" description="Disordered" evidence="5">
    <location>
        <begin position="1748"/>
        <end position="1776"/>
    </location>
</feature>
<dbReference type="SUPFAM" id="SSF46785">
    <property type="entry name" value="Winged helix' DNA-binding domain"/>
    <property type="match status" value="1"/>
</dbReference>
<protein>
    <recommendedName>
        <fullName evidence="3">Vacuolar membrane-associated protein IML1</fullName>
    </recommendedName>
    <alternativeName>
        <fullName evidence="4">Vacuolar membrane-associated protein iml1</fullName>
    </alternativeName>
</protein>
<dbReference type="EMBL" id="JAPCWZ010000004">
    <property type="protein sequence ID" value="KAK8869089.1"/>
    <property type="molecule type" value="Genomic_DNA"/>
</dbReference>
<dbReference type="Gene3D" id="1.10.10.10">
    <property type="entry name" value="Winged helix-like DNA-binding domain superfamily/Winged helix DNA-binding domain"/>
    <property type="match status" value="1"/>
</dbReference>
<accession>A0ABR2IW88</accession>
<reference evidence="7 8" key="1">
    <citation type="journal article" date="2024" name="IMA Fungus">
        <title>Apiospora arundinis, a panoply of carbohydrate-active enzymes and secondary metabolites.</title>
        <authorList>
            <person name="Sorensen T."/>
            <person name="Petersen C."/>
            <person name="Muurmann A.T."/>
            <person name="Christiansen J.V."/>
            <person name="Brundto M.L."/>
            <person name="Overgaard C.K."/>
            <person name="Boysen A.T."/>
            <person name="Wollenberg R.D."/>
            <person name="Larsen T.O."/>
            <person name="Sorensen J.L."/>
            <person name="Nielsen K.L."/>
            <person name="Sondergaard T.E."/>
        </authorList>
    </citation>
    <scope>NUCLEOTIDE SEQUENCE [LARGE SCALE GENOMIC DNA]</scope>
    <source>
        <strain evidence="7 8">AAU 773</strain>
    </source>
</reference>
<feature type="region of interest" description="Disordered" evidence="5">
    <location>
        <begin position="829"/>
        <end position="869"/>
    </location>
</feature>
<dbReference type="CDD" id="cd04449">
    <property type="entry name" value="DEP_DEPDC5-like"/>
    <property type="match status" value="1"/>
</dbReference>
<name>A0ABR2IW88_9PEZI</name>
<evidence type="ECO:0000259" key="6">
    <source>
        <dbReference type="PROSITE" id="PS50186"/>
    </source>
</evidence>